<proteinExistence type="predicted"/>
<name>A0A3A8AH93_9HYPH</name>
<reference evidence="2 3" key="1">
    <citation type="journal article" date="2018" name="Int. J. Syst. Bacteriol.">
        <title>Oceaniradius stylonemae gen. nov., sp. nov., isolated from a red alga, Stylonema cornu-cervi.</title>
        <authorList>
            <person name="Jeong S."/>
        </authorList>
    </citation>
    <scope>NUCLEOTIDE SEQUENCE [LARGE SCALE GENOMIC DNA]</scope>
    <source>
        <strain evidence="2 3">StC1</strain>
    </source>
</reference>
<dbReference type="AlphaFoldDB" id="A0A3A8AH93"/>
<evidence type="ECO:0000313" key="2">
    <source>
        <dbReference type="EMBL" id="RKF08449.1"/>
    </source>
</evidence>
<keyword evidence="3" id="KW-1185">Reference proteome</keyword>
<dbReference type="Proteomes" id="UP000246132">
    <property type="component" value="Unassembled WGS sequence"/>
</dbReference>
<organism evidence="2 3">
    <name type="scientific">Oceaniradius stylonematis</name>
    <dbReference type="NCBI Taxonomy" id="2184161"/>
    <lineage>
        <taxon>Bacteria</taxon>
        <taxon>Pseudomonadati</taxon>
        <taxon>Pseudomonadota</taxon>
        <taxon>Alphaproteobacteria</taxon>
        <taxon>Hyphomicrobiales</taxon>
        <taxon>Ahrensiaceae</taxon>
        <taxon>Oceaniradius</taxon>
    </lineage>
</organism>
<evidence type="ECO:0000256" key="1">
    <source>
        <dbReference type="SAM" id="MobiDB-lite"/>
    </source>
</evidence>
<gene>
    <name evidence="2" type="ORF">DEM25_000100</name>
</gene>
<protein>
    <submittedName>
        <fullName evidence="2">Uncharacterized protein</fullName>
    </submittedName>
</protein>
<comment type="caution">
    <text evidence="2">The sequence shown here is derived from an EMBL/GenBank/DDBJ whole genome shotgun (WGS) entry which is preliminary data.</text>
</comment>
<evidence type="ECO:0000313" key="3">
    <source>
        <dbReference type="Proteomes" id="UP000246132"/>
    </source>
</evidence>
<feature type="compositionally biased region" description="Basic and acidic residues" evidence="1">
    <location>
        <begin position="179"/>
        <end position="192"/>
    </location>
</feature>
<dbReference type="EMBL" id="QFWV02000001">
    <property type="protein sequence ID" value="RKF08449.1"/>
    <property type="molecule type" value="Genomic_DNA"/>
</dbReference>
<sequence length="226" mass="25821">MNYYYEPGENERVANARESFSGRLLTNRQFEEALALTHILEREIQRSGAFKDKLGDYAYAFARSERFDAVKAESVLRDLFKERTGQTMNQMREGYVEIQEKLTEDQRRVGYDFAAAVGDLMENGAKMSFGRAVAHQSQQMAAELGITDAAARSIMAEEFEAVEQQSLWDWGKQLDQDIYRPQIEAEKEERAQAKSRSPEASGEAGSERRARSSAPRTRTRGPEMRR</sequence>
<accession>A0A3A8AH93</accession>
<feature type="region of interest" description="Disordered" evidence="1">
    <location>
        <begin position="179"/>
        <end position="226"/>
    </location>
</feature>